<evidence type="ECO:0000313" key="3">
    <source>
        <dbReference type="Proteomes" id="UP000031599"/>
    </source>
</evidence>
<evidence type="ECO:0000256" key="1">
    <source>
        <dbReference type="SAM" id="MobiDB-lite"/>
    </source>
</evidence>
<protein>
    <submittedName>
        <fullName evidence="2">Dipeptide-binding ABC transporter, periplasmic substrate-binding component</fullName>
    </submittedName>
</protein>
<gene>
    <name evidence="2" type="ORF">DB30_07531</name>
</gene>
<feature type="compositionally biased region" description="Acidic residues" evidence="1">
    <location>
        <begin position="21"/>
        <end position="76"/>
    </location>
</feature>
<accession>A0A0C1ZRV8</accession>
<dbReference type="EMBL" id="JMCC02000088">
    <property type="protein sequence ID" value="KIG13818.1"/>
    <property type="molecule type" value="Genomic_DNA"/>
</dbReference>
<organism evidence="2 3">
    <name type="scientific">Enhygromyxa salina</name>
    <dbReference type="NCBI Taxonomy" id="215803"/>
    <lineage>
        <taxon>Bacteria</taxon>
        <taxon>Pseudomonadati</taxon>
        <taxon>Myxococcota</taxon>
        <taxon>Polyangia</taxon>
        <taxon>Nannocystales</taxon>
        <taxon>Nannocystaceae</taxon>
        <taxon>Enhygromyxa</taxon>
    </lineage>
</organism>
<dbReference type="Proteomes" id="UP000031599">
    <property type="component" value="Unassembled WGS sequence"/>
</dbReference>
<feature type="compositionally biased region" description="Polar residues" evidence="1">
    <location>
        <begin position="1"/>
        <end position="20"/>
    </location>
</feature>
<comment type="caution">
    <text evidence="2">The sequence shown here is derived from an EMBL/GenBank/DDBJ whole genome shotgun (WGS) entry which is preliminary data.</text>
</comment>
<evidence type="ECO:0000313" key="2">
    <source>
        <dbReference type="EMBL" id="KIG13818.1"/>
    </source>
</evidence>
<name>A0A0C1ZRV8_9BACT</name>
<feature type="region of interest" description="Disordered" evidence="1">
    <location>
        <begin position="1"/>
        <end position="76"/>
    </location>
</feature>
<dbReference type="AlphaFoldDB" id="A0A0C1ZRV8"/>
<sequence>MACSTGQETLGSDTFSSLDGNNDESTGEDGPGDGDPGDGDGDPGDGDGDPGDGDGDPSGDGDGDGDGDTGDGDGDGDEVCARYLYRHNLANDVWETQPLDLVWTGPNAPPCSVEPKAAAYLEVWDQLLVWGGNGMYYRRIGGAWQPPEPIADRWAVVANLEIDSVTHVPPINGGTSTTVTFVSLPNALLYEVFEDGATNYDQTVVMTDEPPPGPSQSSSVRRWSAVLADPELLGQADWWVSYAGFDDGKIYRFDGAFVWSNWPANQAPVLAGAPPSLDPSKLEAGYGDHGLNRVYLIGP</sequence>
<reference evidence="2 3" key="1">
    <citation type="submission" date="2014-12" db="EMBL/GenBank/DDBJ databases">
        <title>Genome assembly of Enhygromyxa salina DSM 15201.</title>
        <authorList>
            <person name="Sharma G."/>
            <person name="Subramanian S."/>
        </authorList>
    </citation>
    <scope>NUCLEOTIDE SEQUENCE [LARGE SCALE GENOMIC DNA]</scope>
    <source>
        <strain evidence="2 3">DSM 15201</strain>
    </source>
</reference>
<proteinExistence type="predicted"/>